<evidence type="ECO:0000313" key="2">
    <source>
        <dbReference type="Proteomes" id="UP000428803"/>
    </source>
</evidence>
<dbReference type="EMBL" id="CP035733">
    <property type="protein sequence ID" value="QGY81276.1"/>
    <property type="molecule type" value="Genomic_DNA"/>
</dbReference>
<keyword evidence="2" id="KW-1185">Reference proteome</keyword>
<sequence>MLTDISSSDRISDPVRVKAMHRFDAHWTKSQLLVDKTALRRYLHINRALHASLRCAPGGTFFARSTGKVAIT</sequence>
<evidence type="ECO:0000313" key="1">
    <source>
        <dbReference type="EMBL" id="QGY81276.1"/>
    </source>
</evidence>
<organism evidence="1 2">
    <name type="scientific">Sphingorhabdus lacus</name>
    <dbReference type="NCBI Taxonomy" id="392610"/>
    <lineage>
        <taxon>Bacteria</taxon>
        <taxon>Pseudomonadati</taxon>
        <taxon>Pseudomonadota</taxon>
        <taxon>Alphaproteobacteria</taxon>
        <taxon>Sphingomonadales</taxon>
        <taxon>Sphingomonadaceae</taxon>
        <taxon>Sphingorhabdus</taxon>
    </lineage>
</organism>
<dbReference type="AlphaFoldDB" id="A0A6I6LB02"/>
<dbReference type="RefSeq" id="WP_158901292.1">
    <property type="nucleotide sequence ID" value="NZ_CP035733.1"/>
</dbReference>
<proteinExistence type="predicted"/>
<dbReference type="Proteomes" id="UP000428803">
    <property type="component" value="Chromosome"/>
</dbReference>
<name>A0A6I6LB02_9SPHN</name>
<accession>A0A6I6LB02</accession>
<gene>
    <name evidence="1" type="ORF">EUU25_12020</name>
</gene>
<reference evidence="2" key="1">
    <citation type="submission" date="2019-01" db="EMBL/GenBank/DDBJ databases">
        <title>Sphingorhabdus lacus sp.nov., isolated from an oligotrophic freshwater lake.</title>
        <authorList>
            <person name="Park M."/>
        </authorList>
    </citation>
    <scope>NUCLEOTIDE SEQUENCE [LARGE SCALE GENOMIC DNA]</scope>
    <source>
        <strain evidence="2">IMCC1753</strain>
    </source>
</reference>
<dbReference type="KEGG" id="slaa:EUU25_12020"/>
<protein>
    <submittedName>
        <fullName evidence="1">Uncharacterized protein</fullName>
    </submittedName>
</protein>